<proteinExistence type="predicted"/>
<organism evidence="1 2">
    <name type="scientific">Deinococcus radiopugnans ATCC 19172</name>
    <dbReference type="NCBI Taxonomy" id="585398"/>
    <lineage>
        <taxon>Bacteria</taxon>
        <taxon>Thermotogati</taxon>
        <taxon>Deinococcota</taxon>
        <taxon>Deinococci</taxon>
        <taxon>Deinococcales</taxon>
        <taxon>Deinococcaceae</taxon>
        <taxon>Deinococcus</taxon>
    </lineage>
</organism>
<sequence length="63" mass="7018">MQHGDTPLRTLDTSHRDDRLELLIGAVAASTATKEEIVGQVIRIIMDDSLDDVEMIKNLINND</sequence>
<reference evidence="1 2" key="1">
    <citation type="submission" date="2020-08" db="EMBL/GenBank/DDBJ databases">
        <title>Genomic Encyclopedia of Type Strains, Phase IV (KMG-IV): sequencing the most valuable type-strain genomes for metagenomic binning, comparative biology and taxonomic classification.</title>
        <authorList>
            <person name="Goeker M."/>
        </authorList>
    </citation>
    <scope>NUCLEOTIDE SEQUENCE [LARGE SCALE GENOMIC DNA]</scope>
    <source>
        <strain evidence="1 2">DSM 12027</strain>
    </source>
</reference>
<accession>A0ABR6NPK2</accession>
<protein>
    <submittedName>
        <fullName evidence="1">Uncharacterized protein</fullName>
    </submittedName>
</protein>
<evidence type="ECO:0000313" key="2">
    <source>
        <dbReference type="Proteomes" id="UP000629870"/>
    </source>
</evidence>
<gene>
    <name evidence="1" type="ORF">HNQ04_001191</name>
</gene>
<name>A0ABR6NPK2_9DEIO</name>
<dbReference type="EMBL" id="JACHEW010000004">
    <property type="protein sequence ID" value="MBB6015959.1"/>
    <property type="molecule type" value="Genomic_DNA"/>
</dbReference>
<dbReference type="Proteomes" id="UP000629870">
    <property type="component" value="Unassembled WGS sequence"/>
</dbReference>
<keyword evidence="2" id="KW-1185">Reference proteome</keyword>
<evidence type="ECO:0000313" key="1">
    <source>
        <dbReference type="EMBL" id="MBB6015959.1"/>
    </source>
</evidence>
<comment type="caution">
    <text evidence="1">The sequence shown here is derived from an EMBL/GenBank/DDBJ whole genome shotgun (WGS) entry which is preliminary data.</text>
</comment>